<gene>
    <name evidence="2" type="ORF">KJ970_04270</name>
</gene>
<dbReference type="Proteomes" id="UP000777784">
    <property type="component" value="Unassembled WGS sequence"/>
</dbReference>
<dbReference type="PANTHER" id="PTHR10569:SF2">
    <property type="entry name" value="GLYCOGEN DEBRANCHING ENZYME"/>
    <property type="match status" value="1"/>
</dbReference>
<comment type="caution">
    <text evidence="2">The sequence shown here is derived from an EMBL/GenBank/DDBJ whole genome shotgun (WGS) entry which is preliminary data.</text>
</comment>
<protein>
    <recommendedName>
        <fullName evidence="1">Glycogen debranching enzyme C-terminal domain-containing protein</fullName>
    </recommendedName>
</protein>
<evidence type="ECO:0000259" key="1">
    <source>
        <dbReference type="Pfam" id="PF06202"/>
    </source>
</evidence>
<dbReference type="GO" id="GO:0004135">
    <property type="term" value="F:amylo-alpha-1,6-glucosidase activity"/>
    <property type="evidence" value="ECO:0007669"/>
    <property type="project" value="InterPro"/>
</dbReference>
<organism evidence="2 3">
    <name type="scientific">Eiseniibacteriota bacterium</name>
    <dbReference type="NCBI Taxonomy" id="2212470"/>
    <lineage>
        <taxon>Bacteria</taxon>
        <taxon>Candidatus Eiseniibacteriota</taxon>
    </lineage>
</organism>
<dbReference type="InterPro" id="IPR008928">
    <property type="entry name" value="6-hairpin_glycosidase_sf"/>
</dbReference>
<dbReference type="GO" id="GO:0005980">
    <property type="term" value="P:glycogen catabolic process"/>
    <property type="evidence" value="ECO:0007669"/>
    <property type="project" value="InterPro"/>
</dbReference>
<dbReference type="AlphaFoldDB" id="A0A948RSL5"/>
<sequence>MNRLLFKRWHQARMAAMAARFAFAWILIGFFTAGALAAEPDIISESRTELQMSSSIEFNVDSLAIVVTRDHPREFIYTDKGAAHLAGEAVGPDTRSYHGFYIAMHEILDGWSLRLENGAEIGPETSLSATVWPDRIERLHRLPGGQLVTEVITLFDRSNGFRVLYQNVPAGRFELIPRVDMRFLWSTGQPEYRIEWRDGFLLIAREDEIASTQPLDHPPWLAIAVKGAEEFREKGTYHKTIYPKDAARRAMGEAFPYIPGRITGRIPPPVPEADIEIIFAADVTADAAAASARRLRADADRLAQARRDRLTDLIQNARIQTGVEKDDHALAWARISLDNLIMNQRGAGIYAGFYWFTTYWGRDTFIVLPGACITNGDFSTAETVLRSFATFQATDPNNPHEGRLPNFVTVEQVQFAGIDGTWWFVRALDELWRRSGWDDFAREMTPVVLRAVEGALRHAVDEHGFLQHGDGETWMDAGGEAHPYSPRGNRAIEVQALFHRGLLTASRLAARFSDDAELSSRYQHRADQLAANFHQYFTADDHFTDHLNPDGSQDTQIRPNALLAVMASPTLFSDDQRRMITRRAAEYLVKPWGILSLNEEDPAFHPKHLDLANYYYDEAYHNGDIWLWLSGPYVSAGADPRAAFGQTRMLLDEIMDEGAVGTLQEIRDGARASSNDEFGGATSQAWSLSELLRTIADDYMGLSVDLTQDPPHVSVMPNLPDEWPGLSMRTRIGVHDVLVECRRGSDGDADEVTLTFDHLLPEDWKIEMKGGGKMMIKSAKQAPSQEK</sequence>
<dbReference type="Gene3D" id="1.50.10.10">
    <property type="match status" value="1"/>
</dbReference>
<reference evidence="2" key="1">
    <citation type="submission" date="2021-05" db="EMBL/GenBank/DDBJ databases">
        <title>Energy efficiency and biological interactions define the core microbiome of deep oligotrophic groundwater.</title>
        <authorList>
            <person name="Mehrshad M."/>
            <person name="Lopez-Fernandez M."/>
            <person name="Bell E."/>
            <person name="Bernier-Latmani R."/>
            <person name="Bertilsson S."/>
            <person name="Dopson M."/>
        </authorList>
    </citation>
    <scope>NUCLEOTIDE SEQUENCE</scope>
    <source>
        <strain evidence="2">Modern_marine.mb.64</strain>
    </source>
</reference>
<dbReference type="InterPro" id="IPR032790">
    <property type="entry name" value="GDE_C"/>
</dbReference>
<dbReference type="EMBL" id="JAHJDP010000023">
    <property type="protein sequence ID" value="MBU2690120.1"/>
    <property type="molecule type" value="Genomic_DNA"/>
</dbReference>
<accession>A0A948RSL5</accession>
<feature type="domain" description="Glycogen debranching enzyme C-terminal" evidence="1">
    <location>
        <begin position="343"/>
        <end position="693"/>
    </location>
</feature>
<name>A0A948RSL5_UNCEI</name>
<dbReference type="InterPro" id="IPR012341">
    <property type="entry name" value="6hp_glycosidase-like_sf"/>
</dbReference>
<dbReference type="GO" id="GO:0004134">
    <property type="term" value="F:4-alpha-glucanotransferase activity"/>
    <property type="evidence" value="ECO:0007669"/>
    <property type="project" value="InterPro"/>
</dbReference>
<evidence type="ECO:0000313" key="3">
    <source>
        <dbReference type="Proteomes" id="UP000777784"/>
    </source>
</evidence>
<dbReference type="Pfam" id="PF06202">
    <property type="entry name" value="GDE_C"/>
    <property type="match status" value="1"/>
</dbReference>
<proteinExistence type="predicted"/>
<dbReference type="SUPFAM" id="SSF48208">
    <property type="entry name" value="Six-hairpin glycosidases"/>
    <property type="match status" value="1"/>
</dbReference>
<dbReference type="InterPro" id="IPR010401">
    <property type="entry name" value="AGL/Gdb1"/>
</dbReference>
<evidence type="ECO:0000313" key="2">
    <source>
        <dbReference type="EMBL" id="MBU2690120.1"/>
    </source>
</evidence>
<dbReference type="PANTHER" id="PTHR10569">
    <property type="entry name" value="GLYCOGEN DEBRANCHING ENZYME"/>
    <property type="match status" value="1"/>
</dbReference>